<gene>
    <name evidence="1" type="ORF">BD626DRAFT_220978</name>
</gene>
<dbReference type="EMBL" id="VDMD01000005">
    <property type="protein sequence ID" value="TRM65587.1"/>
    <property type="molecule type" value="Genomic_DNA"/>
</dbReference>
<sequence>MLAKLAIFGAPLTAAGVKPSPCRRFLRARGCWDLHLGIPPVLGFGWTQTSVDECKASSCSLMSCATPAAREPKMDKRGTVTAALHLSFHAHRPRPSFCLTSH</sequence>
<keyword evidence="2" id="KW-1185">Reference proteome</keyword>
<evidence type="ECO:0000313" key="2">
    <source>
        <dbReference type="Proteomes" id="UP000320762"/>
    </source>
</evidence>
<organism evidence="1 2">
    <name type="scientific">Schizophyllum amplum</name>
    <dbReference type="NCBI Taxonomy" id="97359"/>
    <lineage>
        <taxon>Eukaryota</taxon>
        <taxon>Fungi</taxon>
        <taxon>Dikarya</taxon>
        <taxon>Basidiomycota</taxon>
        <taxon>Agaricomycotina</taxon>
        <taxon>Agaricomycetes</taxon>
        <taxon>Agaricomycetidae</taxon>
        <taxon>Agaricales</taxon>
        <taxon>Schizophyllaceae</taxon>
        <taxon>Schizophyllum</taxon>
    </lineage>
</organism>
<proteinExistence type="predicted"/>
<comment type="caution">
    <text evidence="1">The sequence shown here is derived from an EMBL/GenBank/DDBJ whole genome shotgun (WGS) entry which is preliminary data.</text>
</comment>
<name>A0A550CLG7_9AGAR</name>
<protein>
    <submittedName>
        <fullName evidence="1">Uncharacterized protein</fullName>
    </submittedName>
</protein>
<reference evidence="1 2" key="1">
    <citation type="journal article" date="2019" name="New Phytol.">
        <title>Comparative genomics reveals unique wood-decay strategies and fruiting body development in the Schizophyllaceae.</title>
        <authorList>
            <person name="Almasi E."/>
            <person name="Sahu N."/>
            <person name="Krizsan K."/>
            <person name="Balint B."/>
            <person name="Kovacs G.M."/>
            <person name="Kiss B."/>
            <person name="Cseklye J."/>
            <person name="Drula E."/>
            <person name="Henrissat B."/>
            <person name="Nagy I."/>
            <person name="Chovatia M."/>
            <person name="Adam C."/>
            <person name="LaButti K."/>
            <person name="Lipzen A."/>
            <person name="Riley R."/>
            <person name="Grigoriev I.V."/>
            <person name="Nagy L.G."/>
        </authorList>
    </citation>
    <scope>NUCLEOTIDE SEQUENCE [LARGE SCALE GENOMIC DNA]</scope>
    <source>
        <strain evidence="1 2">NL-1724</strain>
    </source>
</reference>
<dbReference type="AlphaFoldDB" id="A0A550CLG7"/>
<evidence type="ECO:0000313" key="1">
    <source>
        <dbReference type="EMBL" id="TRM65587.1"/>
    </source>
</evidence>
<dbReference type="Proteomes" id="UP000320762">
    <property type="component" value="Unassembled WGS sequence"/>
</dbReference>
<accession>A0A550CLG7</accession>